<feature type="domain" description="Thioesterase" evidence="2">
    <location>
        <begin position="155"/>
        <end position="224"/>
    </location>
</feature>
<sequence length="260" mass="28332">MLTITLEAAAFAASHPPKSPSRLRRALGFTSIAIVAFVAGFVYPNIRAVSRIMASPIPTDEETLTLFQPEDEFSREVDNFIKHHPLSEELRANPLFTESRPHLKIPEEMRRRNLTAGTLAGPDRIVVPPYIWSEKGGKSMVSIFYLGSDVCGHPGIVHGGMLATILDEGLARCCFPALPNGVGVTANLNIDYRRPAPANAYAVLRAETTKVEGRKAWVEGRIETLPEEGKEPVVLVEAKALFIEPKGAANMPSVYKSASS</sequence>
<evidence type="ECO:0000313" key="4">
    <source>
        <dbReference type="Proteomes" id="UP000283841"/>
    </source>
</evidence>
<dbReference type="Proteomes" id="UP000283841">
    <property type="component" value="Unassembled WGS sequence"/>
</dbReference>
<dbReference type="STRING" id="264951.A0A443HVB2"/>
<dbReference type="VEuPathDB" id="FungiDB:C8Q69DRAFT_262838"/>
<dbReference type="PANTHER" id="PTHR47260">
    <property type="entry name" value="UPF0644 PROTEIN PB2B4.06"/>
    <property type="match status" value="1"/>
</dbReference>
<protein>
    <submittedName>
        <fullName evidence="3">HotDog domain-containing protein</fullName>
    </submittedName>
</protein>
<organism evidence="3 4">
    <name type="scientific">Byssochlamys spectabilis</name>
    <name type="common">Paecilomyces variotii</name>
    <dbReference type="NCBI Taxonomy" id="264951"/>
    <lineage>
        <taxon>Eukaryota</taxon>
        <taxon>Fungi</taxon>
        <taxon>Dikarya</taxon>
        <taxon>Ascomycota</taxon>
        <taxon>Pezizomycotina</taxon>
        <taxon>Eurotiomycetes</taxon>
        <taxon>Eurotiomycetidae</taxon>
        <taxon>Eurotiales</taxon>
        <taxon>Thermoascaceae</taxon>
        <taxon>Paecilomyces</taxon>
    </lineage>
</organism>
<dbReference type="EMBL" id="RCNU01000005">
    <property type="protein sequence ID" value="RWQ95684.1"/>
    <property type="molecule type" value="Genomic_DNA"/>
</dbReference>
<dbReference type="Gene3D" id="3.10.129.10">
    <property type="entry name" value="Hotdog Thioesterase"/>
    <property type="match status" value="1"/>
</dbReference>
<dbReference type="Pfam" id="PF03061">
    <property type="entry name" value="4HBT"/>
    <property type="match status" value="1"/>
</dbReference>
<reference evidence="3 4" key="1">
    <citation type="journal article" date="2018" name="Front. Microbiol.">
        <title>Genomic and genetic insights into a cosmopolitan fungus, Paecilomyces variotii (Eurotiales).</title>
        <authorList>
            <person name="Urquhart A.S."/>
            <person name="Mondo S.J."/>
            <person name="Makela M.R."/>
            <person name="Hane J.K."/>
            <person name="Wiebenga A."/>
            <person name="He G."/>
            <person name="Mihaltcheva S."/>
            <person name="Pangilinan J."/>
            <person name="Lipzen A."/>
            <person name="Barry K."/>
            <person name="de Vries R.P."/>
            <person name="Grigoriev I.V."/>
            <person name="Idnurm A."/>
        </authorList>
    </citation>
    <scope>NUCLEOTIDE SEQUENCE [LARGE SCALE GENOMIC DNA]</scope>
    <source>
        <strain evidence="3 4">CBS 101075</strain>
    </source>
</reference>
<evidence type="ECO:0000259" key="2">
    <source>
        <dbReference type="Pfam" id="PF03061"/>
    </source>
</evidence>
<keyword evidence="1" id="KW-0472">Membrane</keyword>
<keyword evidence="1" id="KW-1133">Transmembrane helix</keyword>
<keyword evidence="1" id="KW-0812">Transmembrane</keyword>
<dbReference type="SUPFAM" id="SSF54637">
    <property type="entry name" value="Thioesterase/thiol ester dehydrase-isomerase"/>
    <property type="match status" value="1"/>
</dbReference>
<accession>A0A443HVB2</accession>
<evidence type="ECO:0000313" key="3">
    <source>
        <dbReference type="EMBL" id="RWQ95684.1"/>
    </source>
</evidence>
<comment type="caution">
    <text evidence="3">The sequence shown here is derived from an EMBL/GenBank/DDBJ whole genome shotgun (WGS) entry which is preliminary data.</text>
</comment>
<dbReference type="GeneID" id="39595994"/>
<name>A0A443HVB2_BYSSP</name>
<feature type="transmembrane region" description="Helical" evidence="1">
    <location>
        <begin position="26"/>
        <end position="46"/>
    </location>
</feature>
<evidence type="ECO:0000256" key="1">
    <source>
        <dbReference type="SAM" id="Phobius"/>
    </source>
</evidence>
<dbReference type="PANTHER" id="PTHR47260:SF7">
    <property type="entry name" value="THIOESTERASE FAMILY PROTEIN (AFU_ORTHOLOGUE AFUA_1G10800)"/>
    <property type="match status" value="1"/>
</dbReference>
<gene>
    <name evidence="3" type="ORF">C8Q69DRAFT_262838</name>
</gene>
<dbReference type="InterPro" id="IPR006683">
    <property type="entry name" value="Thioestr_dom"/>
</dbReference>
<dbReference type="AlphaFoldDB" id="A0A443HVB2"/>
<dbReference type="CDD" id="cd03443">
    <property type="entry name" value="PaaI_thioesterase"/>
    <property type="match status" value="1"/>
</dbReference>
<proteinExistence type="predicted"/>
<dbReference type="InterPro" id="IPR052061">
    <property type="entry name" value="PTE-AB_protein"/>
</dbReference>
<dbReference type="InterPro" id="IPR029069">
    <property type="entry name" value="HotDog_dom_sf"/>
</dbReference>
<keyword evidence="4" id="KW-1185">Reference proteome</keyword>
<dbReference type="RefSeq" id="XP_028485329.1">
    <property type="nucleotide sequence ID" value="XM_028626717.1"/>
</dbReference>